<feature type="compositionally biased region" description="Basic and acidic residues" evidence="7">
    <location>
        <begin position="1180"/>
        <end position="1201"/>
    </location>
</feature>
<dbReference type="Gene3D" id="2.130.10.10">
    <property type="entry name" value="YVTN repeat-like/Quinoprotein amine dehydrogenase"/>
    <property type="match status" value="1"/>
</dbReference>
<dbReference type="GO" id="GO:0003723">
    <property type="term" value="F:RNA binding"/>
    <property type="evidence" value="ECO:0007669"/>
    <property type="project" value="UniProtKB-KW"/>
</dbReference>
<evidence type="ECO:0000256" key="6">
    <source>
        <dbReference type="ARBA" id="ARBA00023242"/>
    </source>
</evidence>
<feature type="compositionally biased region" description="Basic and acidic residues" evidence="7">
    <location>
        <begin position="457"/>
        <end position="468"/>
    </location>
</feature>
<organism evidence="9 10">
    <name type="scientific">Verruconis gallopava</name>
    <dbReference type="NCBI Taxonomy" id="253628"/>
    <lineage>
        <taxon>Eukaryota</taxon>
        <taxon>Fungi</taxon>
        <taxon>Dikarya</taxon>
        <taxon>Ascomycota</taxon>
        <taxon>Pezizomycotina</taxon>
        <taxon>Dothideomycetes</taxon>
        <taxon>Pleosporomycetidae</taxon>
        <taxon>Venturiales</taxon>
        <taxon>Sympoventuriaceae</taxon>
        <taxon>Verruconis</taxon>
    </lineage>
</organism>
<dbReference type="STRING" id="253628.A0A0D2AJ08"/>
<feature type="compositionally biased region" description="Low complexity" evidence="7">
    <location>
        <begin position="1170"/>
        <end position="1179"/>
    </location>
</feature>
<feature type="compositionally biased region" description="Polar residues" evidence="7">
    <location>
        <begin position="896"/>
        <end position="907"/>
    </location>
</feature>
<dbReference type="InterPro" id="IPR015943">
    <property type="entry name" value="WD40/YVTN_repeat-like_dom_sf"/>
</dbReference>
<feature type="compositionally biased region" description="Basic and acidic residues" evidence="7">
    <location>
        <begin position="1040"/>
        <end position="1051"/>
    </location>
</feature>
<sequence>MSVTSRGSRRSHTQSNHSRSNHSGGSIPQPPYGQALTPSNDNVFEPCSATDSYFLYAQRNVILCLQHDSLAIVRRFEKHNEDVQLIVADNVSDRGNGRLVVSYDSSLTTIVWDVMTGEEIARFASYEDIRTAAWMKNSNIAFGNSQGNVILFEPSTSEHISARTIFDPITALAPAADCRTFALGYLNGSILIATLQPSFTILHTLSTNRAPSPLNKLAWHGSSSKQKSDMLAAQTIDGDLRVWSIPKAQGADQPSIIRVLSRSEHENYGGACWFGWSKMGRIVQYSNGLTYVWDVRTKRVTYESVPTVDGLIGITNHGPGAKLFTLGRNHTVQQYDLNPMARPMLVQNVQHVPGALPPSPPISDGQDDKGTRYVTAEPSMQRNSNLPLYLDIESSDAEEGMMKSPLQRISQHRDDEDMSEEELQEGRDQLGPLSPVSSRASTTSRSSRGGGQRRRKEPRDYERDRERPMSPGMHSTHSGSTHTTFSVGTTSMRSGFQHRAMRESVSTRSLLSTSTSASKSSKTSRLRQEVLRSPEETKNTMLMDLFPYTKARLAEVVFRAPQYDQNRRTPDDLRNQMLDVVFGWTDDIVELIKEELSHHPPSSASAVLLAKWLGDLGADIAASMIGSESMTSSDWMLLALSTMGQDSQKKVGEAFVQRLLEKGDIHPAVSILLGLGEYNEAVEVYVSRKYYMEAVLLTCLLFPTDWGRISHLVRKWGEVVMTQGQPELAVRCFSCTSMESSEPWFSPRAQDEVYALQQKILAPDTPSSVGPSPVSPGTRRLLPNQAGLRLVTNFSQKAGPAELATAIDDKTPMVFSPAERRDRRHDPMSAMSTRTATPGGFARRRFPSTSRSRGYETTTPQVDSSRFEYPNTAVKTTHSEVSSVVSSRARSVSASQAGSFLTESTYQENDRGREGLPSPALDRFHKHTPSRSGGSERNKEGLILRIEDVIVDSSIPSSIPTGASASEFAQIAAGSQSGATSQQRGIAGLQSNPSDMVNSKIRSIDEYINSLNDAHTQGRTRAESRSRNADRPGSRTAHRAPSERHGRDNTKYIRPAKRSPSSPISMSPDDPALQLSRYDLSSVTDAESFYKLTEPNEPVRPRERDLSRDPGGRAGSRATSRDGRRTRSRSRATTSRQDAYEEHDRSGRGRSAIRREESPPRSPPSPRPMSPSGSTMSRSKVGERVRERSMSRRPAEQRRQQSPEPVATGMRRPSKPAMPRLQTNLSDSAPMSRTRKDIAAEELEARRLSLLRKPSAPPVIHPDELGSRSAIEPSVDPSSLFTIANDLQAMRGHTADPHALRKVTNQGSGTSTSSAQIGLPATPRAMRHPKDMAGSGEPVPAVPEIPVGYAGPSAPASSQEQPEVLTLLPTSTYRPPTGPHSRSASAPPEKFQGHHRRISSAHSRQNSRDDKKDNITVVSPGANGTLQLSRNIDEAIRESQVIIVEQPETLEAAPPMLPELQHLAGPPPPPPPPAPVAPPVHSTSLNEGANMSAPVEDQTQRVSPQIETPPIESTPMPDPSATPAHGHRRGRNSISESVGSRIRGAFGGNRHRDRSASRQRPVISPPVPTNHAPYESIQPQRRPSQPNVPQMRAAVPYESIARVTSPPQQSHQAGPALLPSTTYQGYRNPKEIARQMREREEQAMMAAGLDRAGASTAPPRSTSKVRANMPPNWTQAGAEPPPI</sequence>
<evidence type="ECO:0000256" key="7">
    <source>
        <dbReference type="SAM" id="MobiDB-lite"/>
    </source>
</evidence>
<feature type="compositionally biased region" description="Basic and acidic residues" evidence="7">
    <location>
        <begin position="1020"/>
        <end position="1033"/>
    </location>
</feature>
<dbReference type="PANTHER" id="PTHR15528:SF11">
    <property type="entry name" value="FI18188P1"/>
    <property type="match status" value="1"/>
</dbReference>
<feature type="region of interest" description="Disordered" evidence="7">
    <location>
        <begin position="1014"/>
        <end position="1072"/>
    </location>
</feature>
<feature type="region of interest" description="Disordered" evidence="7">
    <location>
        <begin position="1254"/>
        <end position="1274"/>
    </location>
</feature>
<evidence type="ECO:0000313" key="10">
    <source>
        <dbReference type="Proteomes" id="UP000053259"/>
    </source>
</evidence>
<keyword evidence="3" id="KW-0694">RNA-binding</keyword>
<feature type="compositionally biased region" description="Low complexity" evidence="7">
    <location>
        <begin position="15"/>
        <end position="26"/>
    </location>
</feature>
<dbReference type="RefSeq" id="XP_016216763.1">
    <property type="nucleotide sequence ID" value="XM_016355627.1"/>
</dbReference>
<dbReference type="GO" id="GO:0005634">
    <property type="term" value="C:nucleus"/>
    <property type="evidence" value="ECO:0007669"/>
    <property type="project" value="UniProtKB-SubCell"/>
</dbReference>
<feature type="region of interest" description="Disordered" evidence="7">
    <location>
        <begin position="876"/>
        <end position="940"/>
    </location>
</feature>
<keyword evidence="2" id="KW-0597">Phosphoprotein</keyword>
<dbReference type="InterPro" id="IPR034605">
    <property type="entry name" value="PGC-1"/>
</dbReference>
<feature type="region of interest" description="Disordered" evidence="7">
    <location>
        <begin position="1301"/>
        <end position="1430"/>
    </location>
</feature>
<feature type="compositionally biased region" description="Pro residues" evidence="7">
    <location>
        <begin position="1160"/>
        <end position="1169"/>
    </location>
</feature>
<feature type="compositionally biased region" description="Low complexity" evidence="7">
    <location>
        <begin position="437"/>
        <end position="447"/>
    </location>
</feature>
<dbReference type="InterPro" id="IPR056421">
    <property type="entry name" value="TPR_GEMI5"/>
</dbReference>
<evidence type="ECO:0000256" key="5">
    <source>
        <dbReference type="ARBA" id="ARBA00023163"/>
    </source>
</evidence>
<dbReference type="EMBL" id="KN847534">
    <property type="protein sequence ID" value="KIW06893.1"/>
    <property type="molecule type" value="Genomic_DNA"/>
</dbReference>
<dbReference type="HOGENOM" id="CLU_000799_1_1_1"/>
<keyword evidence="6" id="KW-0539">Nucleus</keyword>
<keyword evidence="4" id="KW-0805">Transcription regulation</keyword>
<accession>A0A0D2AJ08</accession>
<evidence type="ECO:0000313" key="9">
    <source>
        <dbReference type="EMBL" id="KIW06893.1"/>
    </source>
</evidence>
<dbReference type="EMBL" id="KN847534">
    <property type="protein sequence ID" value="KIW06894.1"/>
    <property type="molecule type" value="Genomic_DNA"/>
</dbReference>
<gene>
    <name evidence="9" type="ORF">PV09_02564</name>
</gene>
<evidence type="ECO:0000259" key="8">
    <source>
        <dbReference type="Pfam" id="PF23774"/>
    </source>
</evidence>
<feature type="compositionally biased region" description="Low complexity" evidence="7">
    <location>
        <begin position="504"/>
        <end position="523"/>
    </location>
</feature>
<name>A0A0D2AJ08_9PEZI</name>
<feature type="region of interest" description="Disordered" evidence="7">
    <location>
        <begin position="819"/>
        <end position="863"/>
    </location>
</feature>
<feature type="domain" description="Gem-associated protein 5 TPR" evidence="8">
    <location>
        <begin position="581"/>
        <end position="733"/>
    </location>
</feature>
<dbReference type="PANTHER" id="PTHR15528">
    <property type="entry name" value="PEROXISOME PROLIFERATOR ACTIVATED RECEPTOR GAMMA COACTIVATOR 1 PGC-1 -RELATED"/>
    <property type="match status" value="1"/>
</dbReference>
<dbReference type="GO" id="GO:0045944">
    <property type="term" value="P:positive regulation of transcription by RNA polymerase II"/>
    <property type="evidence" value="ECO:0007669"/>
    <property type="project" value="TreeGrafter"/>
</dbReference>
<dbReference type="VEuPathDB" id="FungiDB:PV09_02564"/>
<feature type="compositionally biased region" description="Basic and acidic residues" evidence="7">
    <location>
        <begin position="1628"/>
        <end position="1642"/>
    </location>
</feature>
<comment type="subcellular location">
    <subcellularLocation>
        <location evidence="1">Nucleus</location>
    </subcellularLocation>
</comment>
<feature type="region of interest" description="Disordered" evidence="7">
    <location>
        <begin position="1452"/>
        <end position="1683"/>
    </location>
</feature>
<feature type="region of interest" description="Disordered" evidence="7">
    <location>
        <begin position="1"/>
        <end position="39"/>
    </location>
</feature>
<feature type="compositionally biased region" description="Polar residues" evidence="7">
    <location>
        <begin position="847"/>
        <end position="863"/>
    </location>
</feature>
<protein>
    <recommendedName>
        <fullName evidence="8">Gem-associated protein 5 TPR domain-containing protein</fullName>
    </recommendedName>
</protein>
<dbReference type="SUPFAM" id="SSF50978">
    <property type="entry name" value="WD40 repeat-like"/>
    <property type="match status" value="1"/>
</dbReference>
<dbReference type="Pfam" id="PF23774">
    <property type="entry name" value="TPR_GEMI5"/>
    <property type="match status" value="1"/>
</dbReference>
<evidence type="ECO:0000256" key="4">
    <source>
        <dbReference type="ARBA" id="ARBA00023015"/>
    </source>
</evidence>
<feature type="compositionally biased region" description="Low complexity" evidence="7">
    <location>
        <begin position="469"/>
        <end position="492"/>
    </location>
</feature>
<evidence type="ECO:0000256" key="2">
    <source>
        <dbReference type="ARBA" id="ARBA00022553"/>
    </source>
</evidence>
<dbReference type="Proteomes" id="UP000053259">
    <property type="component" value="Unassembled WGS sequence"/>
</dbReference>
<dbReference type="OrthoDB" id="7326421at2759"/>
<feature type="compositionally biased region" description="Polar residues" evidence="7">
    <location>
        <begin position="1368"/>
        <end position="1384"/>
    </location>
</feature>
<evidence type="ECO:0000256" key="1">
    <source>
        <dbReference type="ARBA" id="ARBA00004123"/>
    </source>
</evidence>
<feature type="compositionally biased region" description="Polar residues" evidence="7">
    <location>
        <begin position="1577"/>
        <end position="1588"/>
    </location>
</feature>
<feature type="compositionally biased region" description="Polar residues" evidence="7">
    <location>
        <begin position="1221"/>
        <end position="1231"/>
    </location>
</feature>
<feature type="compositionally biased region" description="Basic and acidic residues" evidence="7">
    <location>
        <begin position="1138"/>
        <end position="1159"/>
    </location>
</feature>
<feature type="compositionally biased region" description="Basic and acidic residues" evidence="7">
    <location>
        <begin position="1097"/>
        <end position="1111"/>
    </location>
</feature>
<keyword evidence="10" id="KW-1185">Reference proteome</keyword>
<dbReference type="RefSeq" id="XP_016216762.1">
    <property type="nucleotide sequence ID" value="XM_016355626.1"/>
</dbReference>
<dbReference type="GO" id="GO:0003712">
    <property type="term" value="F:transcription coregulator activity"/>
    <property type="evidence" value="ECO:0007669"/>
    <property type="project" value="InterPro"/>
</dbReference>
<feature type="compositionally biased region" description="Low complexity" evidence="7">
    <location>
        <begin position="881"/>
        <end position="895"/>
    </location>
</feature>
<reference evidence="9 10" key="1">
    <citation type="submission" date="2015-01" db="EMBL/GenBank/DDBJ databases">
        <title>The Genome Sequence of Ochroconis gallopava CBS43764.</title>
        <authorList>
            <consortium name="The Broad Institute Genomics Platform"/>
            <person name="Cuomo C."/>
            <person name="de Hoog S."/>
            <person name="Gorbushina A."/>
            <person name="Stielow B."/>
            <person name="Teixiera M."/>
            <person name="Abouelleil A."/>
            <person name="Chapman S.B."/>
            <person name="Priest M."/>
            <person name="Young S.K."/>
            <person name="Wortman J."/>
            <person name="Nusbaum C."/>
            <person name="Birren B."/>
        </authorList>
    </citation>
    <scope>NUCLEOTIDE SEQUENCE [LARGE SCALE GENOMIC DNA]</scope>
    <source>
        <strain evidence="9 10">CBS 43764</strain>
    </source>
</reference>
<dbReference type="InterPro" id="IPR036322">
    <property type="entry name" value="WD40_repeat_dom_sf"/>
</dbReference>
<evidence type="ECO:0000256" key="3">
    <source>
        <dbReference type="ARBA" id="ARBA00022884"/>
    </source>
</evidence>
<dbReference type="GeneID" id="27310537"/>
<keyword evidence="5" id="KW-0804">Transcription</keyword>
<feature type="compositionally biased region" description="Low complexity" evidence="7">
    <location>
        <begin position="1059"/>
        <end position="1071"/>
    </location>
</feature>
<proteinExistence type="predicted"/>
<feature type="compositionally biased region" description="Polar residues" evidence="7">
    <location>
        <begin position="1303"/>
        <end position="1316"/>
    </location>
</feature>
<feature type="region of interest" description="Disordered" evidence="7">
    <location>
        <begin position="351"/>
        <end position="534"/>
    </location>
</feature>
<feature type="compositionally biased region" description="Polar residues" evidence="7">
    <location>
        <begin position="1658"/>
        <end position="1675"/>
    </location>
</feature>
<feature type="region of interest" description="Disordered" evidence="7">
    <location>
        <begin position="1089"/>
        <end position="1240"/>
    </location>
</feature>
<feature type="compositionally biased region" description="Pro residues" evidence="7">
    <location>
        <begin position="1465"/>
        <end position="1478"/>
    </location>
</feature>